<evidence type="ECO:0000313" key="6">
    <source>
        <dbReference type="EMBL" id="CAB3230593.1"/>
    </source>
</evidence>
<dbReference type="PANTHER" id="PTHR22603:SF93">
    <property type="entry name" value="RE24176P"/>
    <property type="match status" value="1"/>
</dbReference>
<dbReference type="GO" id="GO:0005737">
    <property type="term" value="C:cytoplasm"/>
    <property type="evidence" value="ECO:0007669"/>
    <property type="project" value="TreeGrafter"/>
</dbReference>
<keyword evidence="1" id="KW-0444">Lipid biosynthesis</keyword>
<dbReference type="EMBL" id="LR783913">
    <property type="protein sequence ID" value="CAB3230593.1"/>
    <property type="molecule type" value="mRNA"/>
</dbReference>
<keyword evidence="1" id="KW-0594">Phospholipid biosynthesis</keyword>
<dbReference type="Pfam" id="PF01633">
    <property type="entry name" value="Choline_kinase"/>
    <property type="match status" value="1"/>
</dbReference>
<comment type="pathway">
    <text evidence="3">Phospholipid metabolism; phosphatidylethanolamine biosynthesis; phosphatidylethanolamine from ethanolamine: step 1/3.</text>
</comment>
<evidence type="ECO:0000256" key="2">
    <source>
        <dbReference type="ARBA" id="ARBA00023264"/>
    </source>
</evidence>
<dbReference type="Gene3D" id="3.90.1200.10">
    <property type="match status" value="1"/>
</dbReference>
<comment type="similarity">
    <text evidence="4">Belongs to the choline/ethanolamine kinase family.</text>
</comment>
<dbReference type="GO" id="GO:0004103">
    <property type="term" value="F:choline kinase activity"/>
    <property type="evidence" value="ECO:0007669"/>
    <property type="project" value="TreeGrafter"/>
</dbReference>
<dbReference type="Gene3D" id="3.30.200.20">
    <property type="entry name" value="Phosphorylase Kinase, domain 1"/>
    <property type="match status" value="1"/>
</dbReference>
<dbReference type="AlphaFoldDB" id="A0A6F9DA18"/>
<keyword evidence="1" id="KW-0443">Lipid metabolism</keyword>
<organism evidence="6">
    <name type="scientific">Phallusia mammillata</name>
    <dbReference type="NCBI Taxonomy" id="59560"/>
    <lineage>
        <taxon>Eukaryota</taxon>
        <taxon>Metazoa</taxon>
        <taxon>Chordata</taxon>
        <taxon>Tunicata</taxon>
        <taxon>Ascidiacea</taxon>
        <taxon>Phlebobranchia</taxon>
        <taxon>Ascidiidae</taxon>
        <taxon>Phallusia</taxon>
    </lineage>
</organism>
<gene>
    <name evidence="6" type="primary">Chkb-001</name>
</gene>
<proteinExistence type="evidence at transcript level"/>
<dbReference type="GO" id="GO:0004305">
    <property type="term" value="F:ethanolamine kinase activity"/>
    <property type="evidence" value="ECO:0007669"/>
    <property type="project" value="UniProtKB-EC"/>
</dbReference>
<keyword evidence="6" id="KW-0418">Kinase</keyword>
<sequence length="385" mass="44964">MDFLVLPSVQNQQISMGCDNKPSTERIGLDIVNRAYLLCKEYLQGPWAKIPLQDFEITPLGGGLTNKLYICHLPPMYRSNDNESECPNTVLLRLYGLILQDFKAQIQESVVFSILAERGLGPKLYAVFPGGRLEEYLPCRTLTTFDLSTHLSPLIAEKLSEYHRLSMPVKKDPTFIMNKLFVYMEKSRNTKFKDGVKQSFFMKFKAYDVEQEVEYVSDMITNMNPVVVFCHNDVQEGNLLHTNRNDVPNPVQMIDFEYSSYNYRGFDIGNHFCEWMYDYSHSAWPFYSYKQENYPTRHQQAVFVKSYLDSMYAAIPERKDDPLWHQDYVLQEANRLVLLSHLFWALWSVVQAQISDIGFGYLEYSLARMDAYYRHKKSLTEEDSV</sequence>
<dbReference type="SUPFAM" id="SSF56112">
    <property type="entry name" value="Protein kinase-like (PK-like)"/>
    <property type="match status" value="1"/>
</dbReference>
<dbReference type="InterPro" id="IPR011009">
    <property type="entry name" value="Kinase-like_dom_sf"/>
</dbReference>
<reference evidence="6" key="1">
    <citation type="submission" date="2020-04" db="EMBL/GenBank/DDBJ databases">
        <authorList>
            <person name="Neveu A P."/>
        </authorList>
    </citation>
    <scope>NUCLEOTIDE SEQUENCE</scope>
    <source>
        <tissue evidence="6">Whole embryo</tissue>
    </source>
</reference>
<dbReference type="EC" id="2.7.1.82" evidence="5"/>
<evidence type="ECO:0000256" key="1">
    <source>
        <dbReference type="ARBA" id="ARBA00023209"/>
    </source>
</evidence>
<accession>A0A6F9DA18</accession>
<evidence type="ECO:0000256" key="5">
    <source>
        <dbReference type="ARBA" id="ARBA00038874"/>
    </source>
</evidence>
<keyword evidence="6" id="KW-0808">Transferase</keyword>
<evidence type="ECO:0000256" key="4">
    <source>
        <dbReference type="ARBA" id="ARBA00038211"/>
    </source>
</evidence>
<evidence type="ECO:0000256" key="3">
    <source>
        <dbReference type="ARBA" id="ARBA00037883"/>
    </source>
</evidence>
<dbReference type="PANTHER" id="PTHR22603">
    <property type="entry name" value="CHOLINE/ETHANOALAMINE KINASE"/>
    <property type="match status" value="1"/>
</dbReference>
<protein>
    <recommendedName>
        <fullName evidence="5">ethanolamine kinase</fullName>
        <ecNumber evidence="5">2.7.1.82</ecNumber>
    </recommendedName>
</protein>
<name>A0A6F9DA18_9ASCI</name>
<dbReference type="GO" id="GO:0006646">
    <property type="term" value="P:phosphatidylethanolamine biosynthetic process"/>
    <property type="evidence" value="ECO:0007669"/>
    <property type="project" value="TreeGrafter"/>
</dbReference>
<keyword evidence="2" id="KW-1208">Phospholipid metabolism</keyword>